<dbReference type="GO" id="GO:0015562">
    <property type="term" value="F:efflux transmembrane transporter activity"/>
    <property type="evidence" value="ECO:0007669"/>
    <property type="project" value="TreeGrafter"/>
</dbReference>
<organism evidence="5 6">
    <name type="scientific">Afipia massiliensis</name>
    <dbReference type="NCBI Taxonomy" id="211460"/>
    <lineage>
        <taxon>Bacteria</taxon>
        <taxon>Pseudomonadati</taxon>
        <taxon>Pseudomonadota</taxon>
        <taxon>Alphaproteobacteria</taxon>
        <taxon>Hyphomicrobiales</taxon>
        <taxon>Nitrobacteraceae</taxon>
        <taxon>Afipia</taxon>
    </lineage>
</organism>
<dbReference type="GO" id="GO:1990281">
    <property type="term" value="C:efflux pump complex"/>
    <property type="evidence" value="ECO:0007669"/>
    <property type="project" value="TreeGrafter"/>
</dbReference>
<gene>
    <name evidence="5" type="ORF">YH63_002885</name>
</gene>
<dbReference type="AlphaFoldDB" id="A0A4U6BP02"/>
<feature type="chain" id="PRO_5020635693" evidence="2">
    <location>
        <begin position="35"/>
        <end position="369"/>
    </location>
</feature>
<dbReference type="InterPro" id="IPR058625">
    <property type="entry name" value="MdtA-like_BSH"/>
</dbReference>
<dbReference type="PANTHER" id="PTHR30469">
    <property type="entry name" value="MULTIDRUG RESISTANCE PROTEIN MDTA"/>
    <property type="match status" value="1"/>
</dbReference>
<evidence type="ECO:0000256" key="1">
    <source>
        <dbReference type="ARBA" id="ARBA00009477"/>
    </source>
</evidence>
<dbReference type="OrthoDB" id="9813967at2"/>
<dbReference type="NCBIfam" id="TIGR01730">
    <property type="entry name" value="RND_mfp"/>
    <property type="match status" value="1"/>
</dbReference>
<name>A0A4U6BP02_9BRAD</name>
<reference evidence="5" key="1">
    <citation type="submission" date="2019-04" db="EMBL/GenBank/DDBJ databases">
        <title>Whole genome sequencing of cave bacteria.</title>
        <authorList>
            <person name="Gan H.M."/>
            <person name="Barton H."/>
            <person name="Savka M.A."/>
        </authorList>
    </citation>
    <scope>NUCLEOTIDE SEQUENCE [LARGE SCALE GENOMIC DNA]</scope>
    <source>
        <strain evidence="5">LC387</strain>
    </source>
</reference>
<dbReference type="EMBL" id="LBIA02000001">
    <property type="protein sequence ID" value="TKT70444.1"/>
    <property type="molecule type" value="Genomic_DNA"/>
</dbReference>
<feature type="domain" description="Multidrug resistance protein MdtA-like barrel-sandwich hybrid" evidence="3">
    <location>
        <begin position="71"/>
        <end position="205"/>
    </location>
</feature>
<proteinExistence type="inferred from homology"/>
<accession>A0A4U6BP02</accession>
<dbReference type="PROSITE" id="PS51257">
    <property type="entry name" value="PROKAR_LIPOPROTEIN"/>
    <property type="match status" value="1"/>
</dbReference>
<dbReference type="Proteomes" id="UP000034832">
    <property type="component" value="Unassembled WGS sequence"/>
</dbReference>
<dbReference type="Gene3D" id="2.40.30.170">
    <property type="match status" value="1"/>
</dbReference>
<evidence type="ECO:0000259" key="3">
    <source>
        <dbReference type="Pfam" id="PF25917"/>
    </source>
</evidence>
<dbReference type="Gene3D" id="2.40.420.20">
    <property type="match status" value="1"/>
</dbReference>
<comment type="similarity">
    <text evidence="1">Belongs to the membrane fusion protein (MFP) (TC 8.A.1) family.</text>
</comment>
<evidence type="ECO:0000313" key="6">
    <source>
        <dbReference type="Proteomes" id="UP000034832"/>
    </source>
</evidence>
<dbReference type="PANTHER" id="PTHR30469:SF18">
    <property type="entry name" value="RESISTANCE-NODULATION-CELL DIVISION (RND) EFFLUX MEMBRANE FUSION PROTEIN-RELATED"/>
    <property type="match status" value="1"/>
</dbReference>
<keyword evidence="6" id="KW-1185">Reference proteome</keyword>
<evidence type="ECO:0000256" key="2">
    <source>
        <dbReference type="SAM" id="SignalP"/>
    </source>
</evidence>
<dbReference type="Gene3D" id="1.10.287.470">
    <property type="entry name" value="Helix hairpin bin"/>
    <property type="match status" value="1"/>
</dbReference>
<protein>
    <submittedName>
        <fullName evidence="5">Efflux RND transporter periplasmic adaptor subunit</fullName>
    </submittedName>
</protein>
<dbReference type="InterPro" id="IPR058792">
    <property type="entry name" value="Beta-barrel_RND_2"/>
</dbReference>
<feature type="signal peptide" evidence="2">
    <location>
        <begin position="1"/>
        <end position="34"/>
    </location>
</feature>
<dbReference type="InterPro" id="IPR006143">
    <property type="entry name" value="RND_pump_MFP"/>
</dbReference>
<keyword evidence="2" id="KW-0732">Signal</keyword>
<dbReference type="Gene3D" id="2.40.50.100">
    <property type="match status" value="1"/>
</dbReference>
<dbReference type="Pfam" id="PF25954">
    <property type="entry name" value="Beta-barrel_RND_2"/>
    <property type="match status" value="1"/>
</dbReference>
<comment type="caution">
    <text evidence="5">The sequence shown here is derived from an EMBL/GenBank/DDBJ whole genome shotgun (WGS) entry which is preliminary data.</text>
</comment>
<dbReference type="SUPFAM" id="SSF111369">
    <property type="entry name" value="HlyD-like secretion proteins"/>
    <property type="match status" value="1"/>
</dbReference>
<dbReference type="STRING" id="211460.YH63_16005"/>
<sequence length="369" mass="38920">MPRIFKSFSQNNGLAVVVLMVSALALGACGKEQAQEGEKGRPVLVATVHYQSQSPERSFVGTIRPRIETDMGFRVPGKVAKRLVEVGQIVDVGQPLATLDEVDLKLQAEQAEAEFRAATGVLAQASAAEGRSKELRAKGWSTEAQLDQVKAAGDEARARLNRAERSVELTKNSLSYAQIVADTRGVVTATLIEPGQVVASGQTAIRVARSAEKEAVVAVPETLVAFAKSGQASVTLWSEPNKKYAAKLREIAPTADPATRTYLAKFSLPGADDAVSLGMTATLTLADPATERVARLPLSALFSQGNGPALYVADAKTGEVSLKPVAVKAYETKDVIITGGVEEGASVVVLGVQKLDPAQKVRVVSSLSF</sequence>
<evidence type="ECO:0000259" key="4">
    <source>
        <dbReference type="Pfam" id="PF25954"/>
    </source>
</evidence>
<evidence type="ECO:0000313" key="5">
    <source>
        <dbReference type="EMBL" id="TKT70444.1"/>
    </source>
</evidence>
<feature type="domain" description="CusB-like beta-barrel" evidence="4">
    <location>
        <begin position="216"/>
        <end position="287"/>
    </location>
</feature>
<dbReference type="Pfam" id="PF25917">
    <property type="entry name" value="BSH_RND"/>
    <property type="match status" value="1"/>
</dbReference>